<comment type="caution">
    <text evidence="2">The sequence shown here is derived from an EMBL/GenBank/DDBJ whole genome shotgun (WGS) entry which is preliminary data.</text>
</comment>
<dbReference type="Proteomes" id="UP000717585">
    <property type="component" value="Unassembled WGS sequence"/>
</dbReference>
<feature type="compositionally biased region" description="Basic residues" evidence="1">
    <location>
        <begin position="10"/>
        <end position="32"/>
    </location>
</feature>
<feature type="compositionally biased region" description="Basic and acidic residues" evidence="1">
    <location>
        <begin position="78"/>
        <end position="91"/>
    </location>
</feature>
<reference evidence="2" key="1">
    <citation type="submission" date="2021-05" db="EMBL/GenBank/DDBJ databases">
        <title>A free-living protist that lacks canonical eukaryotic 1 DNA replication and segregation systems.</title>
        <authorList>
            <person name="Salas-Leiva D.E."/>
            <person name="Tromer E.C."/>
            <person name="Curtis B.A."/>
            <person name="Jerlstrom-Hultqvist J."/>
            <person name="Kolisko M."/>
            <person name="Yi Z."/>
            <person name="Salas-Leiva J.S."/>
            <person name="Gallot-Lavallee L."/>
            <person name="Kops G.J.P.L."/>
            <person name="Archibald J.M."/>
            <person name="Simpson A.G.B."/>
            <person name="Roger A.J."/>
        </authorList>
    </citation>
    <scope>NUCLEOTIDE SEQUENCE</scope>
    <source>
        <strain evidence="2">BICM</strain>
    </source>
</reference>
<feature type="compositionally biased region" description="Basic residues" evidence="1">
    <location>
        <begin position="97"/>
        <end position="118"/>
    </location>
</feature>
<feature type="region of interest" description="Disordered" evidence="1">
    <location>
        <begin position="69"/>
        <end position="118"/>
    </location>
</feature>
<evidence type="ECO:0000313" key="3">
    <source>
        <dbReference type="Proteomes" id="UP000717585"/>
    </source>
</evidence>
<accession>A0A8J6BGS9</accession>
<sequence>MAELQEKSWQARRKRMARGLHSKRGKHNRTTQRTKFVENKLKPLLEQQYKALMESAEPSGDVAMENAVQDNENIAEEEIGRSRPSQKEAKKMVQKAIHQKKTSRLQKKRLADKKKGKK</sequence>
<dbReference type="EMBL" id="JAHDYR010000003">
    <property type="protein sequence ID" value="KAG9397182.1"/>
    <property type="molecule type" value="Genomic_DNA"/>
</dbReference>
<protein>
    <submittedName>
        <fullName evidence="2">Uncharacterized protein</fullName>
    </submittedName>
</protein>
<keyword evidence="3" id="KW-1185">Reference proteome</keyword>
<gene>
    <name evidence="2" type="ORF">J8273_1091</name>
</gene>
<feature type="region of interest" description="Disordered" evidence="1">
    <location>
        <begin position="1"/>
        <end position="35"/>
    </location>
</feature>
<evidence type="ECO:0000256" key="1">
    <source>
        <dbReference type="SAM" id="MobiDB-lite"/>
    </source>
</evidence>
<organism evidence="2 3">
    <name type="scientific">Carpediemonas membranifera</name>
    <dbReference type="NCBI Taxonomy" id="201153"/>
    <lineage>
        <taxon>Eukaryota</taxon>
        <taxon>Metamonada</taxon>
        <taxon>Carpediemonas-like organisms</taxon>
        <taxon>Carpediemonas</taxon>
    </lineage>
</organism>
<evidence type="ECO:0000313" key="2">
    <source>
        <dbReference type="EMBL" id="KAG9397182.1"/>
    </source>
</evidence>
<proteinExistence type="predicted"/>
<dbReference type="AlphaFoldDB" id="A0A8J6BGS9"/>
<name>A0A8J6BGS9_9EUKA</name>